<dbReference type="CDD" id="cd00090">
    <property type="entry name" value="HTH_ARSR"/>
    <property type="match status" value="1"/>
</dbReference>
<keyword evidence="6" id="KW-1185">Reference proteome</keyword>
<evidence type="ECO:0000256" key="1">
    <source>
        <dbReference type="ARBA" id="ARBA00023015"/>
    </source>
</evidence>
<evidence type="ECO:0000313" key="5">
    <source>
        <dbReference type="EMBL" id="EPF31639.1"/>
    </source>
</evidence>
<comment type="caution">
    <text evidence="5">The sequence shown here is derived from an EMBL/GenBank/DDBJ whole genome shotgun (WGS) entry which is preliminary data.</text>
</comment>
<dbReference type="InterPro" id="IPR036390">
    <property type="entry name" value="WH_DNA-bd_sf"/>
</dbReference>
<evidence type="ECO:0000313" key="6">
    <source>
        <dbReference type="Proteomes" id="UP000014541"/>
    </source>
</evidence>
<dbReference type="Proteomes" id="UP000014541">
    <property type="component" value="Unassembled WGS sequence"/>
</dbReference>
<dbReference type="PROSITE" id="PS50995">
    <property type="entry name" value="HTH_MARR_2"/>
    <property type="match status" value="1"/>
</dbReference>
<dbReference type="PANTHER" id="PTHR42756:SF1">
    <property type="entry name" value="TRANSCRIPTIONAL REPRESSOR OF EMRAB OPERON"/>
    <property type="match status" value="1"/>
</dbReference>
<dbReference type="GO" id="GO:0003677">
    <property type="term" value="F:DNA binding"/>
    <property type="evidence" value="ECO:0007669"/>
    <property type="project" value="UniProtKB-KW"/>
</dbReference>
<dbReference type="OrthoDB" id="9799663at2"/>
<feature type="domain" description="HTH marR-type" evidence="4">
    <location>
        <begin position="5"/>
        <end position="140"/>
    </location>
</feature>
<keyword evidence="3" id="KW-0804">Transcription</keyword>
<reference evidence="5 6" key="1">
    <citation type="submission" date="2013-04" db="EMBL/GenBank/DDBJ databases">
        <title>The Genome Sequence of Treponema maltophilum ATCC 51939.</title>
        <authorList>
            <consortium name="The Broad Institute Genomics Platform"/>
            <person name="Earl A."/>
            <person name="Ward D."/>
            <person name="Feldgarden M."/>
            <person name="Gevers D."/>
            <person name="Leonetti C."/>
            <person name="Blanton J.M."/>
            <person name="Dewhirst F.E."/>
            <person name="Izard J."/>
            <person name="Walker B."/>
            <person name="Young S."/>
            <person name="Zeng Q."/>
            <person name="Gargeya S."/>
            <person name="Fitzgerald M."/>
            <person name="Haas B."/>
            <person name="Abouelleil A."/>
            <person name="Allen A.W."/>
            <person name="Alvarado L."/>
            <person name="Arachchi H.M."/>
            <person name="Berlin A.M."/>
            <person name="Chapman S.B."/>
            <person name="Gainer-Dewar J."/>
            <person name="Goldberg J."/>
            <person name="Griggs A."/>
            <person name="Gujja S."/>
            <person name="Hansen M."/>
            <person name="Howarth C."/>
            <person name="Imamovic A."/>
            <person name="Ireland A."/>
            <person name="Larimer J."/>
            <person name="McCowan C."/>
            <person name="Murphy C."/>
            <person name="Pearson M."/>
            <person name="Poon T.W."/>
            <person name="Priest M."/>
            <person name="Roberts A."/>
            <person name="Saif S."/>
            <person name="Shea T."/>
            <person name="Sisk P."/>
            <person name="Sykes S."/>
            <person name="Wortman J."/>
            <person name="Nusbaum C."/>
            <person name="Birren B."/>
        </authorList>
    </citation>
    <scope>NUCLEOTIDE SEQUENCE [LARGE SCALE GENOMIC DNA]</scope>
    <source>
        <strain evidence="5 6">ATCC 51939</strain>
    </source>
</reference>
<dbReference type="PRINTS" id="PR00598">
    <property type="entry name" value="HTHMARR"/>
</dbReference>
<dbReference type="PANTHER" id="PTHR42756">
    <property type="entry name" value="TRANSCRIPTIONAL REGULATOR, MARR"/>
    <property type="match status" value="1"/>
</dbReference>
<dbReference type="RefSeq" id="WP_016526248.1">
    <property type="nucleotide sequence ID" value="NZ_KE332518.1"/>
</dbReference>
<evidence type="ECO:0000259" key="4">
    <source>
        <dbReference type="PROSITE" id="PS50995"/>
    </source>
</evidence>
<dbReference type="eggNOG" id="COG1846">
    <property type="taxonomic scope" value="Bacteria"/>
</dbReference>
<proteinExistence type="predicted"/>
<dbReference type="HOGENOM" id="CLU_083287_18_3_12"/>
<dbReference type="GO" id="GO:0003700">
    <property type="term" value="F:DNA-binding transcription factor activity"/>
    <property type="evidence" value="ECO:0007669"/>
    <property type="project" value="InterPro"/>
</dbReference>
<evidence type="ECO:0000256" key="2">
    <source>
        <dbReference type="ARBA" id="ARBA00023125"/>
    </source>
</evidence>
<keyword evidence="2" id="KW-0238">DNA-binding</keyword>
<dbReference type="PATRIC" id="fig|1125699.3.peg.2012"/>
<dbReference type="Gene3D" id="1.10.10.10">
    <property type="entry name" value="Winged helix-like DNA-binding domain superfamily/Winged helix DNA-binding domain"/>
    <property type="match status" value="1"/>
</dbReference>
<keyword evidence="1" id="KW-0805">Transcription regulation</keyword>
<dbReference type="InterPro" id="IPR000835">
    <property type="entry name" value="HTH_MarR-typ"/>
</dbReference>
<gene>
    <name evidence="5" type="ORF">HMPREF9194_01990</name>
</gene>
<dbReference type="SUPFAM" id="SSF46785">
    <property type="entry name" value="Winged helix' DNA-binding domain"/>
    <property type="match status" value="1"/>
</dbReference>
<dbReference type="AlphaFoldDB" id="S3L4C7"/>
<organism evidence="5 6">
    <name type="scientific">Treponema maltophilum ATCC 51939</name>
    <dbReference type="NCBI Taxonomy" id="1125699"/>
    <lineage>
        <taxon>Bacteria</taxon>
        <taxon>Pseudomonadati</taxon>
        <taxon>Spirochaetota</taxon>
        <taxon>Spirochaetia</taxon>
        <taxon>Spirochaetales</taxon>
        <taxon>Treponemataceae</taxon>
        <taxon>Treponema</taxon>
    </lineage>
</organism>
<sequence length="144" mass="16201">MDKDVNNVSSLLSKISNDISVYLNGKLVEQGFSGIGSSHGFILYRLAQNGRMTMGEIARCIHKDKSTTTFLIKKLEKEGYIQRQRSENDSRITFIFLTEKGEAYTDATEAISHSLIDTCYTGFSDAEKQTLFSLLRRVEKNFAG</sequence>
<dbReference type="SMART" id="SM00347">
    <property type="entry name" value="HTH_MARR"/>
    <property type="match status" value="1"/>
</dbReference>
<name>S3L4C7_TREMA</name>
<protein>
    <recommendedName>
        <fullName evidence="4">HTH marR-type domain-containing protein</fullName>
    </recommendedName>
</protein>
<evidence type="ECO:0000256" key="3">
    <source>
        <dbReference type="ARBA" id="ARBA00023163"/>
    </source>
</evidence>
<dbReference type="Pfam" id="PF01047">
    <property type="entry name" value="MarR"/>
    <property type="match status" value="1"/>
</dbReference>
<dbReference type="InterPro" id="IPR011991">
    <property type="entry name" value="ArsR-like_HTH"/>
</dbReference>
<dbReference type="InterPro" id="IPR036388">
    <property type="entry name" value="WH-like_DNA-bd_sf"/>
</dbReference>
<dbReference type="EMBL" id="ATFF01000006">
    <property type="protein sequence ID" value="EPF31639.1"/>
    <property type="molecule type" value="Genomic_DNA"/>
</dbReference>
<accession>S3L4C7</accession>